<proteinExistence type="predicted"/>
<dbReference type="EMBL" id="KV426593">
    <property type="protein sequence ID" value="KZV79573.1"/>
    <property type="molecule type" value="Genomic_DNA"/>
</dbReference>
<reference evidence="1 2" key="1">
    <citation type="journal article" date="2016" name="Mol. Biol. Evol.">
        <title>Comparative Genomics of Early-Diverging Mushroom-Forming Fungi Provides Insights into the Origins of Lignocellulose Decay Capabilities.</title>
        <authorList>
            <person name="Nagy L.G."/>
            <person name="Riley R."/>
            <person name="Tritt A."/>
            <person name="Adam C."/>
            <person name="Daum C."/>
            <person name="Floudas D."/>
            <person name="Sun H."/>
            <person name="Yadav J.S."/>
            <person name="Pangilinan J."/>
            <person name="Larsson K.H."/>
            <person name="Matsuura K."/>
            <person name="Barry K."/>
            <person name="Labutti K."/>
            <person name="Kuo R."/>
            <person name="Ohm R.A."/>
            <person name="Bhattacharya S.S."/>
            <person name="Shirouzu T."/>
            <person name="Yoshinaga Y."/>
            <person name="Martin F.M."/>
            <person name="Grigoriev I.V."/>
            <person name="Hibbett D.S."/>
        </authorList>
    </citation>
    <scope>NUCLEOTIDE SEQUENCE [LARGE SCALE GENOMIC DNA]</scope>
    <source>
        <strain evidence="1 2">HHB12029</strain>
    </source>
</reference>
<evidence type="ECO:0000313" key="1">
    <source>
        <dbReference type="EMBL" id="KZV79573.1"/>
    </source>
</evidence>
<name>A0A165AZF5_EXIGL</name>
<dbReference type="InParanoid" id="A0A165AZF5"/>
<protein>
    <submittedName>
        <fullName evidence="1">Uncharacterized protein</fullName>
    </submittedName>
</protein>
<dbReference type="Proteomes" id="UP000077266">
    <property type="component" value="Unassembled WGS sequence"/>
</dbReference>
<sequence length="96" mass="10416">MSRSRSVSVWAVERCIDRTCRLLRTRTVAVVCVAFVRSVARVRTRASLAIESVVSPSVISGDVDAIGARRRNARVCPSRGTVPVARQPGQRTSAHA</sequence>
<accession>A0A165AZF5</accession>
<keyword evidence="2" id="KW-1185">Reference proteome</keyword>
<evidence type="ECO:0000313" key="2">
    <source>
        <dbReference type="Proteomes" id="UP000077266"/>
    </source>
</evidence>
<organism evidence="1 2">
    <name type="scientific">Exidia glandulosa HHB12029</name>
    <dbReference type="NCBI Taxonomy" id="1314781"/>
    <lineage>
        <taxon>Eukaryota</taxon>
        <taxon>Fungi</taxon>
        <taxon>Dikarya</taxon>
        <taxon>Basidiomycota</taxon>
        <taxon>Agaricomycotina</taxon>
        <taxon>Agaricomycetes</taxon>
        <taxon>Auriculariales</taxon>
        <taxon>Exidiaceae</taxon>
        <taxon>Exidia</taxon>
    </lineage>
</organism>
<dbReference type="AlphaFoldDB" id="A0A165AZF5"/>
<gene>
    <name evidence="1" type="ORF">EXIGLDRAFT_734828</name>
</gene>